<feature type="region of interest" description="Disordered" evidence="1">
    <location>
        <begin position="406"/>
        <end position="436"/>
    </location>
</feature>
<evidence type="ECO:0000256" key="1">
    <source>
        <dbReference type="SAM" id="MobiDB-lite"/>
    </source>
</evidence>
<feature type="compositionally biased region" description="Basic and acidic residues" evidence="1">
    <location>
        <begin position="421"/>
        <end position="431"/>
    </location>
</feature>
<organism evidence="2 3">
    <name type="scientific">[Candida] railenensis</name>
    <dbReference type="NCBI Taxonomy" id="45579"/>
    <lineage>
        <taxon>Eukaryota</taxon>
        <taxon>Fungi</taxon>
        <taxon>Dikarya</taxon>
        <taxon>Ascomycota</taxon>
        <taxon>Saccharomycotina</taxon>
        <taxon>Pichiomycetes</taxon>
        <taxon>Debaryomycetaceae</taxon>
        <taxon>Kurtzmaniella</taxon>
    </lineage>
</organism>
<comment type="caution">
    <text evidence="2">The sequence shown here is derived from an EMBL/GenBank/DDBJ whole genome shotgun (WGS) entry which is preliminary data.</text>
</comment>
<proteinExistence type="predicted"/>
<dbReference type="Gene3D" id="3.90.550.10">
    <property type="entry name" value="Spore Coat Polysaccharide Biosynthesis Protein SpsA, Chain A"/>
    <property type="match status" value="1"/>
</dbReference>
<dbReference type="Proteomes" id="UP000837801">
    <property type="component" value="Unassembled WGS sequence"/>
</dbReference>
<sequence>MISSFRRKVLIGAALILVVGTLFFIHASSPLIQVSNYFVDTTNGAEAPGYHEVTELEAEHGGKETLSKQEVKMNSRHVRFLPDSILTHLFESYDLSKVDWSKFAYVQYATNMDYCCNALMNFAKLRSKYKTKAELVLIVTKDAAVDLEEAMMKKLKEFGVTIKEVEALKFKSKDETWQEGFTKFNAFGLKKYARVIYFDNDATILGNMDSLFFIPNEVDIAMPLAYDETVRKMKKIFAEYESHEELKTAIPKCSRKSEDDKFQLESNIIKGAKEALKSKGISYQSLVYQRLPYLYNHALLDSYYFGDHFMVLKPSIKTYKSLVELCETKKPAEYDMELINKQFSVKRALSSSDSNLMILPHSAYGALSGTLRIRAYELLHYTDPTEVHCYARSEFDREQNKFKRRETEKHAYQNEGNRVSNEVDKVRRESDSTNEEETERVWEAVKAVHFSDYPLPKPWMEVNQYREYVSNMILCEKERAKTKKYRSKYRPKIIDDCAASRLWNGLYETFQEERESICGLTLSI</sequence>
<gene>
    <name evidence="2" type="ORF">CLIB1423_26S01200</name>
</gene>
<evidence type="ECO:0000313" key="2">
    <source>
        <dbReference type="EMBL" id="CAH2355456.1"/>
    </source>
</evidence>
<dbReference type="PANTHER" id="PTHR11183">
    <property type="entry name" value="GLYCOGENIN SUBFAMILY MEMBER"/>
    <property type="match status" value="1"/>
</dbReference>
<dbReference type="OrthoDB" id="2014201at2759"/>
<dbReference type="InterPro" id="IPR029044">
    <property type="entry name" value="Nucleotide-diphossugar_trans"/>
</dbReference>
<reference evidence="2" key="1">
    <citation type="submission" date="2022-03" db="EMBL/GenBank/DDBJ databases">
        <authorList>
            <person name="Legras J.-L."/>
            <person name="Devillers H."/>
            <person name="Grondin C."/>
        </authorList>
    </citation>
    <scope>NUCLEOTIDE SEQUENCE</scope>
    <source>
        <strain evidence="2">CLIB 1423</strain>
    </source>
</reference>
<name>A0A9P0W1B2_9ASCO</name>
<evidence type="ECO:0000313" key="3">
    <source>
        <dbReference type="Proteomes" id="UP000837801"/>
    </source>
</evidence>
<dbReference type="EMBL" id="CAKXYY010000026">
    <property type="protein sequence ID" value="CAH2355456.1"/>
    <property type="molecule type" value="Genomic_DNA"/>
</dbReference>
<dbReference type="AlphaFoldDB" id="A0A9P0W1B2"/>
<protein>
    <submittedName>
        <fullName evidence="2">Glucose N-acetyltransferase 1</fullName>
    </submittedName>
</protein>
<dbReference type="SUPFAM" id="SSF53448">
    <property type="entry name" value="Nucleotide-diphospho-sugar transferases"/>
    <property type="match status" value="1"/>
</dbReference>
<accession>A0A9P0W1B2</accession>
<keyword evidence="3" id="KW-1185">Reference proteome</keyword>
<dbReference type="InterPro" id="IPR050587">
    <property type="entry name" value="GNT1/Glycosyltrans_8"/>
</dbReference>